<dbReference type="SUPFAM" id="SSF47413">
    <property type="entry name" value="lambda repressor-like DNA-binding domains"/>
    <property type="match status" value="1"/>
</dbReference>
<proteinExistence type="predicted"/>
<comment type="caution">
    <text evidence="1">The sequence shown here is derived from an EMBL/GenBank/DDBJ whole genome shotgun (WGS) entry which is preliminary data.</text>
</comment>
<reference evidence="1 2" key="1">
    <citation type="journal article" date="2020" name="ISME J.">
        <title>Comparative genomics reveals insights into cyanobacterial evolution and habitat adaptation.</title>
        <authorList>
            <person name="Chen M.Y."/>
            <person name="Teng W.K."/>
            <person name="Zhao L."/>
            <person name="Hu C.X."/>
            <person name="Zhou Y.K."/>
            <person name="Han B.P."/>
            <person name="Song L.R."/>
            <person name="Shu W.S."/>
        </authorList>
    </citation>
    <scope>NUCLEOTIDE SEQUENCE [LARGE SCALE GENOMIC DNA]</scope>
    <source>
        <strain evidence="1 2">FACHB-260</strain>
    </source>
</reference>
<sequence>MLALIIISLALLCFRNIRPESLRSVQVLATLAGISTAYWYQIEQDKRQWISEETLRGIEQALGMNLGVQFDD</sequence>
<dbReference type="EMBL" id="JACJRF010000024">
    <property type="protein sequence ID" value="MBD2345419.1"/>
    <property type="molecule type" value="Genomic_DNA"/>
</dbReference>
<accession>A0ABR8CSS6</accession>
<organism evidence="1 2">
    <name type="scientific">Anabaena subtropica FACHB-260</name>
    <dbReference type="NCBI Taxonomy" id="2692884"/>
    <lineage>
        <taxon>Bacteria</taxon>
        <taxon>Bacillati</taxon>
        <taxon>Cyanobacteriota</taxon>
        <taxon>Cyanophyceae</taxon>
        <taxon>Nostocales</taxon>
        <taxon>Nostocaceae</taxon>
        <taxon>Anabaena</taxon>
    </lineage>
</organism>
<protein>
    <submittedName>
        <fullName evidence="1">Helix-turn-helix domain-containing protein</fullName>
    </submittedName>
</protein>
<dbReference type="InterPro" id="IPR010982">
    <property type="entry name" value="Lambda_DNA-bd_dom_sf"/>
</dbReference>
<dbReference type="Gene3D" id="1.10.260.40">
    <property type="entry name" value="lambda repressor-like DNA-binding domains"/>
    <property type="match status" value="1"/>
</dbReference>
<evidence type="ECO:0000313" key="2">
    <source>
        <dbReference type="Proteomes" id="UP000607281"/>
    </source>
</evidence>
<evidence type="ECO:0000313" key="1">
    <source>
        <dbReference type="EMBL" id="MBD2345419.1"/>
    </source>
</evidence>
<dbReference type="Proteomes" id="UP000607281">
    <property type="component" value="Unassembled WGS sequence"/>
</dbReference>
<gene>
    <name evidence="1" type="ORF">H6G18_14845</name>
</gene>
<dbReference type="InterPro" id="IPR001387">
    <property type="entry name" value="Cro/C1-type_HTH"/>
</dbReference>
<name>A0ABR8CSS6_9NOST</name>
<dbReference type="CDD" id="cd00093">
    <property type="entry name" value="HTH_XRE"/>
    <property type="match status" value="1"/>
</dbReference>
<keyword evidence="2" id="KW-1185">Reference proteome</keyword>